<proteinExistence type="predicted"/>
<evidence type="ECO:0000256" key="2">
    <source>
        <dbReference type="ARBA" id="ARBA00022801"/>
    </source>
</evidence>
<dbReference type="PANTHER" id="PTHR12993:SF26">
    <property type="entry name" value="1D-MYO-INOSITOL 2-ACETAMIDO-2-DEOXY-ALPHA-D-GLUCOPYRANOSIDE DEACETYLASE"/>
    <property type="match status" value="1"/>
</dbReference>
<dbReference type="NCBIfam" id="TIGR03445">
    <property type="entry name" value="mycothiol_MshB"/>
    <property type="match status" value="1"/>
</dbReference>
<evidence type="ECO:0000313" key="5">
    <source>
        <dbReference type="EMBL" id="MCF4006885.1"/>
    </source>
</evidence>
<dbReference type="EMBL" id="JAKGSI010000003">
    <property type="protein sequence ID" value="MCF4006885.1"/>
    <property type="molecule type" value="Genomic_DNA"/>
</dbReference>
<comment type="caution">
    <text evidence="5">The sequence shown here is derived from an EMBL/GenBank/DDBJ whole genome shotgun (WGS) entry which is preliminary data.</text>
</comment>
<dbReference type="AlphaFoldDB" id="A0A9X1QTS9"/>
<keyword evidence="2 5" id="KW-0378">Hydrolase</keyword>
<name>A0A9X1QTS9_9CORY</name>
<dbReference type="Pfam" id="PF02585">
    <property type="entry name" value="PIG-L"/>
    <property type="match status" value="1"/>
</dbReference>
<dbReference type="InterPro" id="IPR003737">
    <property type="entry name" value="GlcNAc_PI_deacetylase-related"/>
</dbReference>
<dbReference type="Gene3D" id="3.40.50.10320">
    <property type="entry name" value="LmbE-like"/>
    <property type="match status" value="1"/>
</dbReference>
<gene>
    <name evidence="5" type="primary">mshB</name>
    <name evidence="5" type="ORF">L1O03_06795</name>
</gene>
<organism evidence="5 6">
    <name type="scientific">Corynebacterium uropygiale</name>
    <dbReference type="NCBI Taxonomy" id="1775911"/>
    <lineage>
        <taxon>Bacteria</taxon>
        <taxon>Bacillati</taxon>
        <taxon>Actinomycetota</taxon>
        <taxon>Actinomycetes</taxon>
        <taxon>Mycobacteriales</taxon>
        <taxon>Corynebacteriaceae</taxon>
        <taxon>Corynebacterium</taxon>
    </lineage>
</organism>
<keyword evidence="3" id="KW-0862">Zinc</keyword>
<dbReference type="InterPro" id="IPR024078">
    <property type="entry name" value="LmbE-like_dom_sf"/>
</dbReference>
<dbReference type="GO" id="GO:0035595">
    <property type="term" value="F:N-acetylglucosaminylinositol deacetylase activity"/>
    <property type="evidence" value="ECO:0007669"/>
    <property type="project" value="UniProtKB-EC"/>
</dbReference>
<reference evidence="5" key="1">
    <citation type="submission" date="2022-01" db="EMBL/GenBank/DDBJ databases">
        <title>Corynebacterium sp. nov isolated from isolated from the feces of the greater white-fronted geese (Anser albifrons) at Poyang Lake, PR China.</title>
        <authorList>
            <person name="Liu Q."/>
        </authorList>
    </citation>
    <scope>NUCLEOTIDE SEQUENCE</scope>
    <source>
        <strain evidence="5">JCM 32435</strain>
    </source>
</reference>
<dbReference type="InterPro" id="IPR017810">
    <property type="entry name" value="Mycothiol_biosynthesis_MshB"/>
</dbReference>
<evidence type="ECO:0000256" key="3">
    <source>
        <dbReference type="ARBA" id="ARBA00022833"/>
    </source>
</evidence>
<sequence length="284" mass="30097">MGGTLHALGQAGAEVTVVTCTLGEQGEVIGETFQQLIADEADQLGGFRIGELAQALAELGVSGRFLGGAGRWRDSGMAGDPAHSHPRAFVSSGEEGVDALADTMAELRPHLVLTYGPEGGYGHPDHIRAHEITLAAVRRLRESGTWDVQRILFSYVDEAAQDAGLAAIGQVPEGWRHAEPGELPSAIGMEVRVPLSAESFGAKVRAMKAHATQIWVADGDLSLTNPHRAVAVVNNDDACPAVWALSNLIAQPILDHEDFRLGGGAPLPEGAHLPWDGLEWAHER</sequence>
<dbReference type="PANTHER" id="PTHR12993">
    <property type="entry name" value="N-ACETYLGLUCOSAMINYL-PHOSPHATIDYLINOSITOL DE-N-ACETYLASE-RELATED"/>
    <property type="match status" value="1"/>
</dbReference>
<evidence type="ECO:0000313" key="6">
    <source>
        <dbReference type="Proteomes" id="UP001139336"/>
    </source>
</evidence>
<dbReference type="SUPFAM" id="SSF102588">
    <property type="entry name" value="LmbE-like"/>
    <property type="match status" value="1"/>
</dbReference>
<dbReference type="EC" id="3.5.1.103" evidence="4"/>
<dbReference type="GO" id="GO:0046872">
    <property type="term" value="F:metal ion binding"/>
    <property type="evidence" value="ECO:0007669"/>
    <property type="project" value="UniProtKB-KW"/>
</dbReference>
<keyword evidence="6" id="KW-1185">Reference proteome</keyword>
<keyword evidence="1" id="KW-0479">Metal-binding</keyword>
<evidence type="ECO:0000256" key="4">
    <source>
        <dbReference type="NCBIfam" id="TIGR03445"/>
    </source>
</evidence>
<evidence type="ECO:0000256" key="1">
    <source>
        <dbReference type="ARBA" id="ARBA00022723"/>
    </source>
</evidence>
<accession>A0A9X1QTS9</accession>
<dbReference type="GO" id="GO:0010125">
    <property type="term" value="P:mycothiol biosynthetic process"/>
    <property type="evidence" value="ECO:0007669"/>
    <property type="project" value="UniProtKB-UniRule"/>
</dbReference>
<dbReference type="Proteomes" id="UP001139336">
    <property type="component" value="Unassembled WGS sequence"/>
</dbReference>
<protein>
    <recommendedName>
        <fullName evidence="4">N-acetyl-1-D-myo-inositol-2-amino-2-deoxy-alpha-D-glucopyranoside deacetylase</fullName>
        <ecNumber evidence="4">3.5.1.103</ecNumber>
    </recommendedName>
</protein>